<organism evidence="4">
    <name type="scientific">Tabanus bromius</name>
    <name type="common">Band-eyed brown horse fly</name>
    <dbReference type="NCBI Taxonomy" id="304241"/>
    <lineage>
        <taxon>Eukaryota</taxon>
        <taxon>Metazoa</taxon>
        <taxon>Ecdysozoa</taxon>
        <taxon>Arthropoda</taxon>
        <taxon>Hexapoda</taxon>
        <taxon>Insecta</taxon>
        <taxon>Pterygota</taxon>
        <taxon>Neoptera</taxon>
        <taxon>Endopterygota</taxon>
        <taxon>Diptera</taxon>
        <taxon>Brachycera</taxon>
        <taxon>Tabanomorpha</taxon>
        <taxon>Tabanoidea</taxon>
        <taxon>Tabanidae</taxon>
        <taxon>Tabanus</taxon>
    </lineage>
</organism>
<reference evidence="4" key="1">
    <citation type="journal article" date="2015" name="Insect Biochem. Mol. Biol.">
        <title>An insight into the sialome of the horse fly, Tabanus bromius.</title>
        <authorList>
            <person name="Ribeiro J.M."/>
            <person name="Kazimirova M."/>
            <person name="Takac P."/>
            <person name="Andersen J.F."/>
            <person name="Francischetti I.M."/>
        </authorList>
    </citation>
    <scope>NUCLEOTIDE SEQUENCE</scope>
</reference>
<feature type="compositionally biased region" description="Basic and acidic residues" evidence="1">
    <location>
        <begin position="143"/>
        <end position="155"/>
    </location>
</feature>
<feature type="compositionally biased region" description="Polar residues" evidence="1">
    <location>
        <begin position="126"/>
        <end position="142"/>
    </location>
</feature>
<dbReference type="Gene3D" id="3.10.20.90">
    <property type="entry name" value="Phosphatidylinositol 3-kinase Catalytic Subunit, Chain A, domain 1"/>
    <property type="match status" value="1"/>
</dbReference>
<dbReference type="PANTHER" id="PTHR14557">
    <property type="entry name" value="PROTEIN C7ORF21"/>
    <property type="match status" value="1"/>
</dbReference>
<name>A0A0K8TPK1_TABBR</name>
<dbReference type="AlphaFoldDB" id="A0A0K8TPK1"/>
<feature type="region of interest" description="Disordered" evidence="1">
    <location>
        <begin position="126"/>
        <end position="188"/>
    </location>
</feature>
<dbReference type="InterPro" id="IPR029071">
    <property type="entry name" value="Ubiquitin-like_domsf"/>
</dbReference>
<keyword evidence="2 4" id="KW-0812">Transmembrane</keyword>
<dbReference type="InterPro" id="IPR000626">
    <property type="entry name" value="Ubiquitin-like_dom"/>
</dbReference>
<dbReference type="PROSITE" id="PS50053">
    <property type="entry name" value="UBIQUITIN_2"/>
    <property type="match status" value="1"/>
</dbReference>
<dbReference type="SUPFAM" id="SSF54236">
    <property type="entry name" value="Ubiquitin-like"/>
    <property type="match status" value="1"/>
</dbReference>
<feature type="transmembrane region" description="Helical" evidence="2">
    <location>
        <begin position="12"/>
        <end position="28"/>
    </location>
</feature>
<dbReference type="CDD" id="cd17057">
    <property type="entry name" value="Ubl_TMUB1_like"/>
    <property type="match status" value="1"/>
</dbReference>
<accession>A0A0K8TPK1</accession>
<dbReference type="PANTHER" id="PTHR14557:SF5">
    <property type="entry name" value="UBIQUITIN-LIKE DOMAIN-CONTAINING PROTEIN"/>
    <property type="match status" value="1"/>
</dbReference>
<sequence length="384" mass="43237">MTLLEDIGQQITNLAVILVSSVIVYFAWRSTNVQDDILPPTVVLSIENNRRRLLERVARESINVGSTSTNSSANRRAIETVEEQINDLLESDSDSGPQRIIEDMDNPDTAEGLRRRRLAFYENEGRLQSENSDGGSNSQHQSDLSDHMPRIRRENLNIQTENDVDSSHAENCSNENNENESKSQIDNVKPVIVTNIEPTPSAPTETKEDEFRIKLKYLNDELRLVTGTPNEAIGDFKKRNFTVELSAQKIIRLVFNGHVLQPDSKTLQACGLFDNCVVHCLIHNKKPSASNYGGENRTNVSQDQPETAHTGLGTNTFSERSGNGPLLVYLGMIFLSLGIIFSWYCRIQYSHLFSWYSTSGLVLMTVLHLVMFPLIILIEREVTN</sequence>
<dbReference type="EMBL" id="GDAI01001537">
    <property type="protein sequence ID" value="JAI16066.1"/>
    <property type="molecule type" value="mRNA"/>
</dbReference>
<feature type="region of interest" description="Disordered" evidence="1">
    <location>
        <begin position="292"/>
        <end position="316"/>
    </location>
</feature>
<protein>
    <submittedName>
        <fullName evidence="4">Putative transmembrane and ubiquitin-like domain-containing protein 2</fullName>
    </submittedName>
</protein>
<feature type="transmembrane region" description="Helical" evidence="2">
    <location>
        <begin position="326"/>
        <end position="345"/>
    </location>
</feature>
<evidence type="ECO:0000256" key="2">
    <source>
        <dbReference type="SAM" id="Phobius"/>
    </source>
</evidence>
<feature type="region of interest" description="Disordered" evidence="1">
    <location>
        <begin position="89"/>
        <end position="112"/>
    </location>
</feature>
<keyword evidence="2" id="KW-1133">Transmembrane helix</keyword>
<feature type="transmembrane region" description="Helical" evidence="2">
    <location>
        <begin position="352"/>
        <end position="378"/>
    </location>
</feature>
<proteinExistence type="evidence at transcript level"/>
<keyword evidence="2" id="KW-0472">Membrane</keyword>
<evidence type="ECO:0000256" key="1">
    <source>
        <dbReference type="SAM" id="MobiDB-lite"/>
    </source>
</evidence>
<feature type="domain" description="Ubiquitin-like" evidence="3">
    <location>
        <begin position="211"/>
        <end position="287"/>
    </location>
</feature>
<evidence type="ECO:0000313" key="4">
    <source>
        <dbReference type="EMBL" id="JAI16066.1"/>
    </source>
</evidence>
<dbReference type="InterPro" id="IPR040352">
    <property type="entry name" value="TMUB1/2"/>
</dbReference>
<dbReference type="GO" id="GO:0036503">
    <property type="term" value="P:ERAD pathway"/>
    <property type="evidence" value="ECO:0007669"/>
    <property type="project" value="InterPro"/>
</dbReference>
<evidence type="ECO:0000259" key="3">
    <source>
        <dbReference type="PROSITE" id="PS50053"/>
    </source>
</evidence>